<dbReference type="Pfam" id="PF19053">
    <property type="entry name" value="EccD"/>
    <property type="match status" value="1"/>
</dbReference>
<evidence type="ECO:0000313" key="3">
    <source>
        <dbReference type="EMBL" id="QMV86096.1"/>
    </source>
</evidence>
<keyword evidence="1" id="KW-0472">Membrane</keyword>
<dbReference type="NCBIfam" id="TIGR03920">
    <property type="entry name" value="T7SS_EccD"/>
    <property type="match status" value="1"/>
</dbReference>
<feature type="transmembrane region" description="Helical" evidence="1">
    <location>
        <begin position="433"/>
        <end position="452"/>
    </location>
</feature>
<reference evidence="3 4" key="1">
    <citation type="submission" date="2020-07" db="EMBL/GenBank/DDBJ databases">
        <title>non toxigenic Corynebacterium sp. nov from a clinical source.</title>
        <authorList>
            <person name="Bernier A.-M."/>
            <person name="Bernard K."/>
        </authorList>
    </citation>
    <scope>NUCLEOTIDE SEQUENCE [LARGE SCALE GENOMIC DNA]</scope>
    <source>
        <strain evidence="4">NML 93-0612</strain>
    </source>
</reference>
<feature type="transmembrane region" description="Helical" evidence="1">
    <location>
        <begin position="396"/>
        <end position="413"/>
    </location>
</feature>
<dbReference type="InterPro" id="IPR044049">
    <property type="entry name" value="EccD_transm"/>
</dbReference>
<evidence type="ECO:0000313" key="4">
    <source>
        <dbReference type="Proteomes" id="UP000515570"/>
    </source>
</evidence>
<protein>
    <submittedName>
        <fullName evidence="3">Type VII secretion integral membrane protein EccD</fullName>
    </submittedName>
</protein>
<feature type="domain" description="EccD-like transmembrane" evidence="2">
    <location>
        <begin position="118"/>
        <end position="455"/>
    </location>
</feature>
<sequence>MTAPHHLTTSFRITCRFEVGELSSTPPKSVDVTVPASSSLEEALPELTELAGAPMISVPWLARTVAGTPVDMSVPLPHAGVTHGDVLVFSPWEDIDPPLRTDAAEALTDLDLSFSAHGLAASTALLGLVSLGFLSLTAALPTVTNSALLLLLLVLAGCVAAWLRTAAPEENLSAGMFALALPLASGTTVWTLVAGSMGPSDPAHVGWLAIASVVAALVTALFLWWVTRPGLSLVVLLFTAAAIVVVASGVLIVSGSTLSAAAVAVAVCFAVLLASPQLATVVAGLKVPALPAAGQDLRVADQAVDKPVERAWRATRVLDGVCLGAGAVAALALLYLGWRTPSPGFVCGFALASSIAVALHATRHRSTPAMWGLWLWFLAGLGAVVFSGPAAGPGGAIVAVVAMMLGLTAPLWAHRIRGLSPTVFNWLERGETLALAAVFPLAAHLAGLFDAIRGLG</sequence>
<accession>A0A7G5FHK5</accession>
<organism evidence="3 4">
    <name type="scientific">Corynebacterium hindlerae</name>
    <dbReference type="NCBI Taxonomy" id="699041"/>
    <lineage>
        <taxon>Bacteria</taxon>
        <taxon>Bacillati</taxon>
        <taxon>Actinomycetota</taxon>
        <taxon>Actinomycetes</taxon>
        <taxon>Mycobacteriales</taxon>
        <taxon>Corynebacteriaceae</taxon>
        <taxon>Corynebacterium</taxon>
    </lineage>
</organism>
<proteinExistence type="predicted"/>
<dbReference type="Proteomes" id="UP000515570">
    <property type="component" value="Chromosome"/>
</dbReference>
<feature type="transmembrane region" description="Helical" evidence="1">
    <location>
        <begin position="119"/>
        <end position="140"/>
    </location>
</feature>
<feature type="transmembrane region" description="Helical" evidence="1">
    <location>
        <begin position="373"/>
        <end position="390"/>
    </location>
</feature>
<feature type="transmembrane region" description="Helical" evidence="1">
    <location>
        <begin position="233"/>
        <end position="254"/>
    </location>
</feature>
<dbReference type="AlphaFoldDB" id="A0A7G5FHK5"/>
<evidence type="ECO:0000259" key="2">
    <source>
        <dbReference type="Pfam" id="PF19053"/>
    </source>
</evidence>
<feature type="transmembrane region" description="Helical" evidence="1">
    <location>
        <begin position="146"/>
        <end position="163"/>
    </location>
</feature>
<gene>
    <name evidence="3" type="primary">eccD</name>
    <name evidence="3" type="ORF">HW450_05115</name>
</gene>
<evidence type="ECO:0000256" key="1">
    <source>
        <dbReference type="SAM" id="Phobius"/>
    </source>
</evidence>
<dbReference type="EMBL" id="CP059833">
    <property type="protein sequence ID" value="QMV86096.1"/>
    <property type="molecule type" value="Genomic_DNA"/>
</dbReference>
<name>A0A7G5FHK5_9CORY</name>
<dbReference type="RefSeq" id="WP_182386911.1">
    <property type="nucleotide sequence ID" value="NZ_CP059833.1"/>
</dbReference>
<feature type="transmembrane region" description="Helical" evidence="1">
    <location>
        <begin position="175"/>
        <end position="193"/>
    </location>
</feature>
<feature type="transmembrane region" description="Helical" evidence="1">
    <location>
        <begin position="317"/>
        <end position="336"/>
    </location>
</feature>
<feature type="transmembrane region" description="Helical" evidence="1">
    <location>
        <begin position="205"/>
        <end position="226"/>
    </location>
</feature>
<keyword evidence="4" id="KW-1185">Reference proteome</keyword>
<feature type="transmembrane region" description="Helical" evidence="1">
    <location>
        <begin position="260"/>
        <end position="285"/>
    </location>
</feature>
<dbReference type="InterPro" id="IPR006707">
    <property type="entry name" value="T7SS_EccD"/>
</dbReference>
<feature type="transmembrane region" description="Helical" evidence="1">
    <location>
        <begin position="342"/>
        <end position="361"/>
    </location>
</feature>
<keyword evidence="1" id="KW-1133">Transmembrane helix</keyword>
<keyword evidence="1" id="KW-0812">Transmembrane</keyword>